<gene>
    <name evidence="1" type="ORF">DHETER_LOCUS8950</name>
</gene>
<feature type="non-terminal residue" evidence="1">
    <location>
        <position position="65"/>
    </location>
</feature>
<accession>A0ACA9NCN9</accession>
<keyword evidence="2" id="KW-1185">Reference proteome</keyword>
<evidence type="ECO:0000313" key="2">
    <source>
        <dbReference type="Proteomes" id="UP000789702"/>
    </source>
</evidence>
<organism evidence="1 2">
    <name type="scientific">Dentiscutata heterogama</name>
    <dbReference type="NCBI Taxonomy" id="1316150"/>
    <lineage>
        <taxon>Eukaryota</taxon>
        <taxon>Fungi</taxon>
        <taxon>Fungi incertae sedis</taxon>
        <taxon>Mucoromycota</taxon>
        <taxon>Glomeromycotina</taxon>
        <taxon>Glomeromycetes</taxon>
        <taxon>Diversisporales</taxon>
        <taxon>Gigasporaceae</taxon>
        <taxon>Dentiscutata</taxon>
    </lineage>
</organism>
<protein>
    <submittedName>
        <fullName evidence="1">16877_t:CDS:1</fullName>
    </submittedName>
</protein>
<dbReference type="EMBL" id="CAJVPU010014952">
    <property type="protein sequence ID" value="CAG8643451.1"/>
    <property type="molecule type" value="Genomic_DNA"/>
</dbReference>
<name>A0ACA9NCN9_9GLOM</name>
<reference evidence="1" key="1">
    <citation type="submission" date="2021-06" db="EMBL/GenBank/DDBJ databases">
        <authorList>
            <person name="Kallberg Y."/>
            <person name="Tangrot J."/>
            <person name="Rosling A."/>
        </authorList>
    </citation>
    <scope>NUCLEOTIDE SEQUENCE</scope>
    <source>
        <strain evidence="1">IL203A</strain>
    </source>
</reference>
<sequence length="65" mass="7434">MYSRDRKEKSHHVTPSRMGGSSQTTQLAREDHKQQKQEFGRGKINLKGVTVITAHAWRKESDVGK</sequence>
<dbReference type="Proteomes" id="UP000789702">
    <property type="component" value="Unassembled WGS sequence"/>
</dbReference>
<proteinExistence type="predicted"/>
<comment type="caution">
    <text evidence="1">The sequence shown here is derived from an EMBL/GenBank/DDBJ whole genome shotgun (WGS) entry which is preliminary data.</text>
</comment>
<evidence type="ECO:0000313" key="1">
    <source>
        <dbReference type="EMBL" id="CAG8643451.1"/>
    </source>
</evidence>